<protein>
    <submittedName>
        <fullName evidence="1">Uncharacterized protein</fullName>
    </submittedName>
</protein>
<dbReference type="AlphaFoldDB" id="A0A7X5UZL3"/>
<name>A0A7X5UZL3_9SPHN</name>
<evidence type="ECO:0000313" key="1">
    <source>
        <dbReference type="EMBL" id="NIJ64636.1"/>
    </source>
</evidence>
<proteinExistence type="predicted"/>
<comment type="caution">
    <text evidence="1">The sequence shown here is derived from an EMBL/GenBank/DDBJ whole genome shotgun (WGS) entry which is preliminary data.</text>
</comment>
<sequence>MGIGYFLIHVGGKQYGVKKPRACVMGNSYNEIVSRISQEGEHRLSFSSKIDSKELSIYIANSIYNRGFEGGVIPAQWSKEIDDSLYANALMWAPDGDSAFDDGSHIVQVDDEQRVRITAFVNAETQGEFENSISDVILGQETFYETLGAWAREFDGQWKVFLNSLS</sequence>
<gene>
    <name evidence="1" type="ORF">FHR20_001567</name>
</gene>
<organism evidence="1 2">
    <name type="scientific">Sphingomonas leidyi</name>
    <dbReference type="NCBI Taxonomy" id="68569"/>
    <lineage>
        <taxon>Bacteria</taxon>
        <taxon>Pseudomonadati</taxon>
        <taxon>Pseudomonadota</taxon>
        <taxon>Alphaproteobacteria</taxon>
        <taxon>Sphingomonadales</taxon>
        <taxon>Sphingomonadaceae</taxon>
        <taxon>Sphingomonas</taxon>
    </lineage>
</organism>
<reference evidence="1 2" key="1">
    <citation type="submission" date="2020-03" db="EMBL/GenBank/DDBJ databases">
        <title>Genomic Encyclopedia of Type Strains, Phase IV (KMG-IV): sequencing the most valuable type-strain genomes for metagenomic binning, comparative biology and taxonomic classification.</title>
        <authorList>
            <person name="Goeker M."/>
        </authorList>
    </citation>
    <scope>NUCLEOTIDE SEQUENCE [LARGE SCALE GENOMIC DNA]</scope>
    <source>
        <strain evidence="1 2">DSM 4733</strain>
    </source>
</reference>
<evidence type="ECO:0000313" key="2">
    <source>
        <dbReference type="Proteomes" id="UP000564677"/>
    </source>
</evidence>
<dbReference type="EMBL" id="JAASQV010000001">
    <property type="protein sequence ID" value="NIJ64636.1"/>
    <property type="molecule type" value="Genomic_DNA"/>
</dbReference>
<dbReference type="Proteomes" id="UP000564677">
    <property type="component" value="Unassembled WGS sequence"/>
</dbReference>
<accession>A0A7X5UZL3</accession>
<keyword evidence="2" id="KW-1185">Reference proteome</keyword>